<protein>
    <submittedName>
        <fullName evidence="2">Uncharacterized protein</fullName>
    </submittedName>
</protein>
<sequence length="49" mass="4909">MTSQLAGGWPASADPSLPLSAGCEVVSPPQASKSIAAANPARMTKRPMA</sequence>
<feature type="region of interest" description="Disordered" evidence="1">
    <location>
        <begin position="25"/>
        <end position="49"/>
    </location>
</feature>
<proteinExistence type="predicted"/>
<dbReference type="Proteomes" id="UP000064967">
    <property type="component" value="Chromosome"/>
</dbReference>
<dbReference type="RefSeq" id="WP_205633681.1">
    <property type="nucleotide sequence ID" value="NZ_CP012333.1"/>
</dbReference>
<evidence type="ECO:0000313" key="2">
    <source>
        <dbReference type="EMBL" id="AKU95726.1"/>
    </source>
</evidence>
<organism evidence="2 3">
    <name type="scientific">Labilithrix luteola</name>
    <dbReference type="NCBI Taxonomy" id="1391654"/>
    <lineage>
        <taxon>Bacteria</taxon>
        <taxon>Pseudomonadati</taxon>
        <taxon>Myxococcota</taxon>
        <taxon>Polyangia</taxon>
        <taxon>Polyangiales</taxon>
        <taxon>Labilitrichaceae</taxon>
        <taxon>Labilithrix</taxon>
    </lineage>
</organism>
<gene>
    <name evidence="2" type="ORF">AKJ09_02390</name>
</gene>
<reference evidence="2 3" key="1">
    <citation type="submission" date="2015-08" db="EMBL/GenBank/DDBJ databases">
        <authorList>
            <person name="Babu N.S."/>
            <person name="Beckwith C.J."/>
            <person name="Beseler K.G."/>
            <person name="Brison A."/>
            <person name="Carone J.V."/>
            <person name="Caskin T.P."/>
            <person name="Diamond M."/>
            <person name="Durham M.E."/>
            <person name="Foxe J.M."/>
            <person name="Go M."/>
            <person name="Henderson B.A."/>
            <person name="Jones I.B."/>
            <person name="McGettigan J.A."/>
            <person name="Micheletti S.J."/>
            <person name="Nasrallah M.E."/>
            <person name="Ortiz D."/>
            <person name="Piller C.R."/>
            <person name="Privatt S.R."/>
            <person name="Schneider S.L."/>
            <person name="Sharp S."/>
            <person name="Smith T.C."/>
            <person name="Stanton J.D."/>
            <person name="Ullery H.E."/>
            <person name="Wilson R.J."/>
            <person name="Serrano M.G."/>
            <person name="Buck G."/>
            <person name="Lee V."/>
            <person name="Wang Y."/>
            <person name="Carvalho R."/>
            <person name="Voegtly L."/>
            <person name="Shi R."/>
            <person name="Duckworth R."/>
            <person name="Johnson A."/>
            <person name="Loviza R."/>
            <person name="Walstead R."/>
            <person name="Shah Z."/>
            <person name="Kiflezghi M."/>
            <person name="Wade K."/>
            <person name="Ball S.L."/>
            <person name="Bradley K.W."/>
            <person name="Asai D.J."/>
            <person name="Bowman C.A."/>
            <person name="Russell D.A."/>
            <person name="Pope W.H."/>
            <person name="Jacobs-Sera D."/>
            <person name="Hendrix R.W."/>
            <person name="Hatfull G.F."/>
        </authorList>
    </citation>
    <scope>NUCLEOTIDE SEQUENCE [LARGE SCALE GENOMIC DNA]</scope>
    <source>
        <strain evidence="2 3">DSM 27648</strain>
    </source>
</reference>
<accession>A0A0K1PQT2</accession>
<name>A0A0K1PQT2_9BACT</name>
<keyword evidence="3" id="KW-1185">Reference proteome</keyword>
<dbReference type="AlphaFoldDB" id="A0A0K1PQT2"/>
<evidence type="ECO:0000313" key="3">
    <source>
        <dbReference type="Proteomes" id="UP000064967"/>
    </source>
</evidence>
<dbReference type="EMBL" id="CP012333">
    <property type="protein sequence ID" value="AKU95726.1"/>
    <property type="molecule type" value="Genomic_DNA"/>
</dbReference>
<dbReference type="KEGG" id="llu:AKJ09_02390"/>
<evidence type="ECO:0000256" key="1">
    <source>
        <dbReference type="SAM" id="MobiDB-lite"/>
    </source>
</evidence>